<feature type="transmembrane region" description="Helical" evidence="6">
    <location>
        <begin position="372"/>
        <end position="401"/>
    </location>
</feature>
<dbReference type="PANTHER" id="PTHR16172">
    <property type="entry name" value="MAJOR FACILITATOR SUPERFAMILY DOMAIN-CONTAINING PROTEIN 6-LIKE"/>
    <property type="match status" value="1"/>
</dbReference>
<evidence type="ECO:0000259" key="7">
    <source>
        <dbReference type="Pfam" id="PF12832"/>
    </source>
</evidence>
<keyword evidence="5 6" id="KW-0472">Membrane</keyword>
<sequence>MAPKIDKELLPMKGHYFFFNAGTAPVMPFMPTLARQLGFSTVVIGTMYTILPIVGMLAKPLFGFIADRYQRHRTLFLIGEVLTAIAFFLIQFTPTIPQALPTMEFNCHGGASTLKYYSEFDKCIENNLESYYGDRVLTCQLYCQADPEKMDFVCDNWLHNNSTTNNNNNKNVTCPDRNSPQLNFTTFLDMGKMEMPGDHLFFVIPHDRGQMNGENITLNCPYDKPLFNTSCNIECNDDYFQSELTQNTAISNADVWGMHQFWYFFIMLIVSWIGMAVVVSIGDAICFSILGDRHHLYGKQRLYGSIGFGVFSIIAGVLVDQMSHGSVNKDYTIVFWMTLVIIGFDLVASTKLKHTQTHLSPNILKDVGKMFLSIRCVIFFIWCISIGLCTALVWNFLFMYLDELGEKLEGCQNSMKTLEGIAMGIQSFGGELPFFFLSGWILRKIGHINSMSLVLFAFGVRFILYSLLVDPWWVLPIEMLNGVTFGIFYATMASYASIVAPRGTEATMQGLVGAIFEGVGVSMGSLIAGNLFAAVSGSGTFLIFGIFAFIAFIVHVLVQWHLQRTGQGDADANGKQTVIVDNVTPEVKHLPEENSKIWTVDATNPKGVATEFTDVDLS</sequence>
<dbReference type="InterPro" id="IPR036259">
    <property type="entry name" value="MFS_trans_sf"/>
</dbReference>
<reference evidence="8" key="1">
    <citation type="journal article" date="2014" name="BMC Genomics">
        <title>Characterizing the developmental transcriptome of the oriental fruit fly, Bactrocera dorsalis (Diptera: Tephritidae) through comparative genomic analysis with Drosophila melanogaster utilizing modENCODE datasets.</title>
        <authorList>
            <person name="Geib S.M."/>
            <person name="Calla B."/>
            <person name="Hall B."/>
            <person name="Hou S."/>
            <person name="Manoukis N.C."/>
        </authorList>
    </citation>
    <scope>NUCLEOTIDE SEQUENCE</scope>
    <source>
        <strain evidence="8">Punador</strain>
    </source>
</reference>
<comment type="subcellular location">
    <subcellularLocation>
        <location evidence="1">Membrane</location>
        <topology evidence="1">Multi-pass membrane protein</topology>
    </subcellularLocation>
</comment>
<evidence type="ECO:0000256" key="6">
    <source>
        <dbReference type="SAM" id="Phobius"/>
    </source>
</evidence>
<evidence type="ECO:0000256" key="2">
    <source>
        <dbReference type="ARBA" id="ARBA00005241"/>
    </source>
</evidence>
<dbReference type="SUPFAM" id="SSF103473">
    <property type="entry name" value="MFS general substrate transporter"/>
    <property type="match status" value="1"/>
</dbReference>
<keyword evidence="4 6" id="KW-1133">Transmembrane helix</keyword>
<gene>
    <name evidence="8" type="primary">MFSD6</name>
</gene>
<feature type="transmembrane region" description="Helical" evidence="6">
    <location>
        <begin position="261"/>
        <end position="290"/>
    </location>
</feature>
<dbReference type="AlphaFoldDB" id="A0A034VDY2"/>
<name>A0A034VDY2_BACDO</name>
<feature type="transmembrane region" description="Helical" evidence="6">
    <location>
        <begin position="453"/>
        <end position="473"/>
    </location>
</feature>
<dbReference type="EMBL" id="GAKP01018952">
    <property type="protein sequence ID" value="JAC40000.1"/>
    <property type="molecule type" value="Transcribed_RNA"/>
</dbReference>
<dbReference type="CDD" id="cd17335">
    <property type="entry name" value="MFS_MFSD6"/>
    <property type="match status" value="1"/>
</dbReference>
<organism evidence="8">
    <name type="scientific">Bactrocera dorsalis</name>
    <name type="common">Oriental fruit fly</name>
    <name type="synonym">Dacus dorsalis</name>
    <dbReference type="NCBI Taxonomy" id="27457"/>
    <lineage>
        <taxon>Eukaryota</taxon>
        <taxon>Metazoa</taxon>
        <taxon>Ecdysozoa</taxon>
        <taxon>Arthropoda</taxon>
        <taxon>Hexapoda</taxon>
        <taxon>Insecta</taxon>
        <taxon>Pterygota</taxon>
        <taxon>Neoptera</taxon>
        <taxon>Endopterygota</taxon>
        <taxon>Diptera</taxon>
        <taxon>Brachycera</taxon>
        <taxon>Muscomorpha</taxon>
        <taxon>Tephritoidea</taxon>
        <taxon>Tephritidae</taxon>
        <taxon>Bactrocera</taxon>
        <taxon>Bactrocera</taxon>
    </lineage>
</organism>
<evidence type="ECO:0000313" key="8">
    <source>
        <dbReference type="EMBL" id="JAC40000.1"/>
    </source>
</evidence>
<feature type="transmembrane region" description="Helical" evidence="6">
    <location>
        <begin position="37"/>
        <end position="62"/>
    </location>
</feature>
<dbReference type="Gene3D" id="1.20.1250.20">
    <property type="entry name" value="MFS general substrate transporter like domains"/>
    <property type="match status" value="3"/>
</dbReference>
<dbReference type="InterPro" id="IPR024989">
    <property type="entry name" value="MFS_assoc_dom"/>
</dbReference>
<feature type="transmembrane region" description="Helical" evidence="6">
    <location>
        <begin position="302"/>
        <end position="319"/>
    </location>
</feature>
<evidence type="ECO:0000256" key="5">
    <source>
        <dbReference type="ARBA" id="ARBA00023136"/>
    </source>
</evidence>
<evidence type="ECO:0000256" key="1">
    <source>
        <dbReference type="ARBA" id="ARBA00004141"/>
    </source>
</evidence>
<dbReference type="Pfam" id="PF12832">
    <property type="entry name" value="MFS_1_like"/>
    <property type="match status" value="1"/>
</dbReference>
<dbReference type="PANTHER" id="PTHR16172:SF30">
    <property type="entry name" value="SUGAR BABY, ISOFORM C"/>
    <property type="match status" value="1"/>
</dbReference>
<protein>
    <submittedName>
        <fullName evidence="8">Major facilitator superfamily domain-containing protein 6</fullName>
    </submittedName>
</protein>
<dbReference type="OrthoDB" id="515887at2759"/>
<feature type="transmembrane region" description="Helical" evidence="6">
    <location>
        <begin position="421"/>
        <end position="441"/>
    </location>
</feature>
<feature type="transmembrane region" description="Helical" evidence="6">
    <location>
        <begin position="331"/>
        <end position="352"/>
    </location>
</feature>
<feature type="transmembrane region" description="Helical" evidence="6">
    <location>
        <begin position="479"/>
        <end position="499"/>
    </location>
</feature>
<dbReference type="GO" id="GO:0016020">
    <property type="term" value="C:membrane"/>
    <property type="evidence" value="ECO:0007669"/>
    <property type="project" value="UniProtKB-SubCell"/>
</dbReference>
<dbReference type="InterPro" id="IPR051717">
    <property type="entry name" value="MFS_MFSD6"/>
</dbReference>
<keyword evidence="3 6" id="KW-0812">Transmembrane</keyword>
<feature type="transmembrane region" description="Helical" evidence="6">
    <location>
        <begin position="74"/>
        <end position="93"/>
    </location>
</feature>
<comment type="similarity">
    <text evidence="2">Belongs to the major facilitator superfamily. MFSD6 family.</text>
</comment>
<feature type="transmembrane region" description="Helical" evidence="6">
    <location>
        <begin position="539"/>
        <end position="558"/>
    </location>
</feature>
<proteinExistence type="inferred from homology"/>
<evidence type="ECO:0000256" key="4">
    <source>
        <dbReference type="ARBA" id="ARBA00022989"/>
    </source>
</evidence>
<feature type="domain" description="Major facilitator superfamily associated" evidence="7">
    <location>
        <begin position="10"/>
        <end position="542"/>
    </location>
</feature>
<evidence type="ECO:0000256" key="3">
    <source>
        <dbReference type="ARBA" id="ARBA00022692"/>
    </source>
</evidence>
<accession>A0A034VDY2</accession>
<feature type="transmembrane region" description="Helical" evidence="6">
    <location>
        <begin position="511"/>
        <end position="533"/>
    </location>
</feature>